<protein>
    <submittedName>
        <fullName evidence="2">Uncharacterized protein</fullName>
    </submittedName>
</protein>
<organism evidence="2 3">
    <name type="scientific">Dehalobacter restrictus</name>
    <dbReference type="NCBI Taxonomy" id="55583"/>
    <lineage>
        <taxon>Bacteria</taxon>
        <taxon>Bacillati</taxon>
        <taxon>Bacillota</taxon>
        <taxon>Clostridia</taxon>
        <taxon>Eubacteriales</taxon>
        <taxon>Desulfitobacteriaceae</taxon>
        <taxon>Dehalobacter</taxon>
    </lineage>
</organism>
<keyword evidence="1" id="KW-1133">Transmembrane helix</keyword>
<dbReference type="Proteomes" id="UP000430508">
    <property type="component" value="Chromosome"/>
</dbReference>
<keyword evidence="1" id="KW-0472">Membrane</keyword>
<dbReference type="AlphaFoldDB" id="A0A857DH66"/>
<evidence type="ECO:0000313" key="2">
    <source>
        <dbReference type="EMBL" id="QGZ99858.1"/>
    </source>
</evidence>
<reference evidence="2 3" key="1">
    <citation type="submission" date="2019-12" db="EMBL/GenBank/DDBJ databases">
        <title>Sequence classification of anaerobic respiratory reductive dehalogenases: First we see many, then we see few.</title>
        <authorList>
            <person name="Molenda O."/>
            <person name="Puentes Jacome L.A."/>
            <person name="Cao X."/>
            <person name="Nesbo C.L."/>
            <person name="Tang S."/>
            <person name="Morson N."/>
            <person name="Patron J."/>
            <person name="Lomheim L."/>
            <person name="Wishart D.S."/>
            <person name="Edwards E.A."/>
        </authorList>
    </citation>
    <scope>NUCLEOTIDE SEQUENCE [LARGE SCALE GENOMIC DNA]</scope>
    <source>
        <strain evidence="2 3">12DCA</strain>
    </source>
</reference>
<proteinExistence type="predicted"/>
<accession>A0A857DH66</accession>
<keyword evidence="1" id="KW-0812">Transmembrane</keyword>
<evidence type="ECO:0000313" key="3">
    <source>
        <dbReference type="Proteomes" id="UP000430508"/>
    </source>
</evidence>
<dbReference type="EMBL" id="CP046996">
    <property type="protein sequence ID" value="QGZ99858.1"/>
    <property type="molecule type" value="Genomic_DNA"/>
</dbReference>
<sequence length="224" mass="25054">MTVLLILIVVLAAIIVAIARYSGHKVSVHLFKWVAGVYGFILIAGLFALYLLPADQLLQGSVTQPQIISGSNFYELGGQGKFDQTEGIHRLDLQTFDYSGEKLVVDSDGGIFVFAQRKNTDDGIIAVKFYTSISTFNGLDVSDKVKPPYVTLQSGILKVRLQELADFKYYSFRYELPIRQFLGVAEKKYDNPHEMNFALYLEIPKNVQVEGLDYGVIIVDEEGK</sequence>
<dbReference type="RefSeq" id="WP_019226217.1">
    <property type="nucleotide sequence ID" value="NZ_CP046996.1"/>
</dbReference>
<gene>
    <name evidence="2" type="ORF">GQ588_03955</name>
</gene>
<feature type="transmembrane region" description="Helical" evidence="1">
    <location>
        <begin position="35"/>
        <end position="52"/>
    </location>
</feature>
<evidence type="ECO:0000256" key="1">
    <source>
        <dbReference type="SAM" id="Phobius"/>
    </source>
</evidence>
<name>A0A857DH66_9FIRM</name>